<gene>
    <name evidence="1" type="ORF">FGF80_04030</name>
</gene>
<keyword evidence="2" id="KW-1185">Reference proteome</keyword>
<accession>A0A4P9TCL7</accession>
<name>A0A4P9TCL7_9EURY</name>
<dbReference type="Proteomes" id="UP000307562">
    <property type="component" value="Chromosome"/>
</dbReference>
<dbReference type="AlphaFoldDB" id="A0A4P9TCL7"/>
<dbReference type="RefSeq" id="WP_138652344.1">
    <property type="nucleotide sequence ID" value="NZ_CP040637.1"/>
</dbReference>
<proteinExistence type="predicted"/>
<protein>
    <submittedName>
        <fullName evidence="1">Uncharacterized protein</fullName>
    </submittedName>
</protein>
<dbReference type="EMBL" id="CP040637">
    <property type="protein sequence ID" value="QCW02448.1"/>
    <property type="molecule type" value="Genomic_DNA"/>
</dbReference>
<evidence type="ECO:0000313" key="2">
    <source>
        <dbReference type="Proteomes" id="UP000307562"/>
    </source>
</evidence>
<dbReference type="GeneID" id="96155110"/>
<evidence type="ECO:0000313" key="1">
    <source>
        <dbReference type="EMBL" id="QCW02448.1"/>
    </source>
</evidence>
<sequence length="264" mass="28391">MARDSPSDDAITAAADVVDVLRQFGLSDEEIGGGAIEAPDSIRDATKAVAVDGAVVRGLGTGSDPERAKTGTVQGILSESGRGVTADNTYHHKRTLEVPLDRALAEFGYGFEFRSIGSDEWIEPKHPDHPRAFRLVVVDDANEPIATAAFRYPPTDGAHSSRLCRALGTALNDTVLAAIDVRMLLLDDGSGSFNWVVVARETLETLASAYGPTLAVFGEPLVRRGPEYKYGFRELDRSAAVDHQSEFGVPEPEETFAIETAYDL</sequence>
<organism evidence="1 2">
    <name type="scientific">Natrinema pallidum</name>
    <dbReference type="NCBI Taxonomy" id="69527"/>
    <lineage>
        <taxon>Archaea</taxon>
        <taxon>Methanobacteriati</taxon>
        <taxon>Methanobacteriota</taxon>
        <taxon>Stenosarchaea group</taxon>
        <taxon>Halobacteria</taxon>
        <taxon>Halobacteriales</taxon>
        <taxon>Natrialbaceae</taxon>
        <taxon>Natrinema</taxon>
    </lineage>
</organism>
<dbReference type="KEGG" id="npl:FGF80_04030"/>
<reference evidence="2" key="1">
    <citation type="submission" date="2019-05" db="EMBL/GenBank/DDBJ databases">
        <title>Complete Genome Sequence and Methylation Pattern of the Halophilic Archaeon Natrinema pallidum BOL6-1.</title>
        <authorList>
            <person name="DasSarma P."/>
            <person name="DasSarma B.P."/>
            <person name="DasSarma S.L."/>
            <person name="Martinez F.L."/>
            <person name="Guzman D."/>
            <person name="Roberts R.J."/>
            <person name="DasSarma S."/>
        </authorList>
    </citation>
    <scope>NUCLEOTIDE SEQUENCE [LARGE SCALE GENOMIC DNA]</scope>
    <source>
        <strain evidence="2">BOL6-1</strain>
    </source>
</reference>